<dbReference type="AlphaFoldDB" id="A0A392PJQ6"/>
<dbReference type="SUPFAM" id="SSF53098">
    <property type="entry name" value="Ribonuclease H-like"/>
    <property type="match status" value="1"/>
</dbReference>
<dbReference type="Proteomes" id="UP000265520">
    <property type="component" value="Unassembled WGS sequence"/>
</dbReference>
<dbReference type="InterPro" id="IPR036397">
    <property type="entry name" value="RNaseH_sf"/>
</dbReference>
<name>A0A392PJQ6_9FABA</name>
<dbReference type="InterPro" id="IPR044730">
    <property type="entry name" value="RNase_H-like_dom_plant"/>
</dbReference>
<dbReference type="PANTHER" id="PTHR47723">
    <property type="entry name" value="OS05G0353850 PROTEIN"/>
    <property type="match status" value="1"/>
</dbReference>
<dbReference type="InterPro" id="IPR002156">
    <property type="entry name" value="RNaseH_domain"/>
</dbReference>
<dbReference type="Pfam" id="PF13456">
    <property type="entry name" value="RVT_3"/>
    <property type="match status" value="1"/>
</dbReference>
<dbReference type="EMBL" id="LXQA010083692">
    <property type="protein sequence ID" value="MCI12311.1"/>
    <property type="molecule type" value="Genomic_DNA"/>
</dbReference>
<dbReference type="InterPro" id="IPR053151">
    <property type="entry name" value="RNase_H-like"/>
</dbReference>
<evidence type="ECO:0000313" key="2">
    <source>
        <dbReference type="EMBL" id="MCI12311.1"/>
    </source>
</evidence>
<sequence length="229" mass="26250">EENTCWSSIWATGCHFLWTWRNREQHNDTRLRPIYPWRFIMDCVLQYMTASVSDIVHTTREKTTVDIAWQRPEVGWLSLHTDGASRRDTTAGCGGLLRNSNGQWMGGFSHNLGRCNAYLAELWGVFDGLRFAHERGATKVKVHVDSFVVQTLNSSNVGSVIGWRIIQEIRRLLALDWEIVVCHSYREANSCVDALTNMGCEHEPRLRVYEQCPARLSFMLLADNMGITT</sequence>
<reference evidence="2 3" key="1">
    <citation type="journal article" date="2018" name="Front. Plant Sci.">
        <title>Red Clover (Trifolium pratense) and Zigzag Clover (T. medium) - A Picture of Genomic Similarities and Differences.</title>
        <authorList>
            <person name="Dluhosova J."/>
            <person name="Istvanek J."/>
            <person name="Nedelnik J."/>
            <person name="Repkova J."/>
        </authorList>
    </citation>
    <scope>NUCLEOTIDE SEQUENCE [LARGE SCALE GENOMIC DNA]</scope>
    <source>
        <strain evidence="3">cv. 10/8</strain>
        <tissue evidence="2">Leaf</tissue>
    </source>
</reference>
<dbReference type="CDD" id="cd06222">
    <property type="entry name" value="RNase_H_like"/>
    <property type="match status" value="1"/>
</dbReference>
<accession>A0A392PJQ6</accession>
<dbReference type="InterPro" id="IPR012337">
    <property type="entry name" value="RNaseH-like_sf"/>
</dbReference>
<evidence type="ECO:0000313" key="3">
    <source>
        <dbReference type="Proteomes" id="UP000265520"/>
    </source>
</evidence>
<dbReference type="PANTHER" id="PTHR47723:SF13">
    <property type="entry name" value="PUTATIVE-RELATED"/>
    <property type="match status" value="1"/>
</dbReference>
<dbReference type="GO" id="GO:0004523">
    <property type="term" value="F:RNA-DNA hybrid ribonuclease activity"/>
    <property type="evidence" value="ECO:0007669"/>
    <property type="project" value="InterPro"/>
</dbReference>
<comment type="caution">
    <text evidence="2">The sequence shown here is derived from an EMBL/GenBank/DDBJ whole genome shotgun (WGS) entry which is preliminary data.</text>
</comment>
<protein>
    <submittedName>
        <fullName evidence="2">Ribonuclease H protein</fullName>
    </submittedName>
</protein>
<proteinExistence type="predicted"/>
<dbReference type="Gene3D" id="3.30.420.10">
    <property type="entry name" value="Ribonuclease H-like superfamily/Ribonuclease H"/>
    <property type="match status" value="1"/>
</dbReference>
<feature type="non-terminal residue" evidence="2">
    <location>
        <position position="1"/>
    </location>
</feature>
<dbReference type="GO" id="GO:0003676">
    <property type="term" value="F:nucleic acid binding"/>
    <property type="evidence" value="ECO:0007669"/>
    <property type="project" value="InterPro"/>
</dbReference>
<keyword evidence="3" id="KW-1185">Reference proteome</keyword>
<organism evidence="2 3">
    <name type="scientific">Trifolium medium</name>
    <dbReference type="NCBI Taxonomy" id="97028"/>
    <lineage>
        <taxon>Eukaryota</taxon>
        <taxon>Viridiplantae</taxon>
        <taxon>Streptophyta</taxon>
        <taxon>Embryophyta</taxon>
        <taxon>Tracheophyta</taxon>
        <taxon>Spermatophyta</taxon>
        <taxon>Magnoliopsida</taxon>
        <taxon>eudicotyledons</taxon>
        <taxon>Gunneridae</taxon>
        <taxon>Pentapetalae</taxon>
        <taxon>rosids</taxon>
        <taxon>fabids</taxon>
        <taxon>Fabales</taxon>
        <taxon>Fabaceae</taxon>
        <taxon>Papilionoideae</taxon>
        <taxon>50 kb inversion clade</taxon>
        <taxon>NPAAA clade</taxon>
        <taxon>Hologalegina</taxon>
        <taxon>IRL clade</taxon>
        <taxon>Trifolieae</taxon>
        <taxon>Trifolium</taxon>
    </lineage>
</organism>
<gene>
    <name evidence="2" type="ORF">A2U01_0033415</name>
</gene>
<feature type="non-terminal residue" evidence="2">
    <location>
        <position position="229"/>
    </location>
</feature>
<evidence type="ECO:0000259" key="1">
    <source>
        <dbReference type="PROSITE" id="PS50879"/>
    </source>
</evidence>
<feature type="domain" description="RNase H type-1" evidence="1">
    <location>
        <begin position="73"/>
        <end position="201"/>
    </location>
</feature>
<dbReference type="PROSITE" id="PS50879">
    <property type="entry name" value="RNASE_H_1"/>
    <property type="match status" value="1"/>
</dbReference>